<dbReference type="InterPro" id="IPR036237">
    <property type="entry name" value="Xyl_isomerase-like_sf"/>
</dbReference>
<keyword evidence="4" id="KW-1185">Reference proteome</keyword>
<protein>
    <submittedName>
        <fullName evidence="3">Sugar phosphate isomerase/epimerase</fullName>
    </submittedName>
</protein>
<keyword evidence="3" id="KW-0413">Isomerase</keyword>
<accession>A0A3L7AUT4</accession>
<dbReference type="AlphaFoldDB" id="A0A3L7AUT4"/>
<dbReference type="OrthoDB" id="5182842at2"/>
<dbReference type="Proteomes" id="UP000269438">
    <property type="component" value="Unassembled WGS sequence"/>
</dbReference>
<dbReference type="Pfam" id="PF01261">
    <property type="entry name" value="AP_endonuc_2"/>
    <property type="match status" value="1"/>
</dbReference>
<evidence type="ECO:0000313" key="4">
    <source>
        <dbReference type="Proteomes" id="UP000269438"/>
    </source>
</evidence>
<dbReference type="EMBL" id="RCUY01000002">
    <property type="protein sequence ID" value="RLP84146.1"/>
    <property type="molecule type" value="Genomic_DNA"/>
</dbReference>
<evidence type="ECO:0000313" key="3">
    <source>
        <dbReference type="EMBL" id="RLP84146.1"/>
    </source>
</evidence>
<dbReference type="SUPFAM" id="SSF51658">
    <property type="entry name" value="Xylose isomerase-like"/>
    <property type="match status" value="1"/>
</dbReference>
<name>A0A3L7AUT4_9MICO</name>
<gene>
    <name evidence="3" type="ORF">D9V34_04980</name>
</gene>
<sequence length="250" mass="26483">MTSNHLTAQLYSVRHALAEDRAATLTRLAEIGFTQIETFGFNADSVADIREFAEYGLAVPSAHSNFLGKGLDVSATFAAAAEAGVGTVIEPFLPAEHFGDADAIKKVADQLNAAADLADQHGVVTGYHNHAWEAEGLVEGVSPIEYLASLLDPRVTLEIDTYWAQVGGQNPIDLLGRLGERVSLLHIKDGDASRDVKNQLPAGSGVLDVLGIIAAAPHATPVVEFDDYAGDIFEGLQTAFTFLTKNGVQA</sequence>
<proteinExistence type="predicted"/>
<keyword evidence="1" id="KW-0119">Carbohydrate metabolism</keyword>
<reference evidence="3 4" key="1">
    <citation type="submission" date="2018-10" db="EMBL/GenBank/DDBJ databases">
        <authorList>
            <person name="Li J."/>
        </authorList>
    </citation>
    <scope>NUCLEOTIDE SEQUENCE [LARGE SCALE GENOMIC DNA]</scope>
    <source>
        <strain evidence="3 4">JCM 11654</strain>
    </source>
</reference>
<evidence type="ECO:0000259" key="2">
    <source>
        <dbReference type="Pfam" id="PF01261"/>
    </source>
</evidence>
<dbReference type="InterPro" id="IPR013022">
    <property type="entry name" value="Xyl_isomerase-like_TIM-brl"/>
</dbReference>
<dbReference type="RefSeq" id="WP_121687754.1">
    <property type="nucleotide sequence ID" value="NZ_RCUY01000002.1"/>
</dbReference>
<dbReference type="InterPro" id="IPR050312">
    <property type="entry name" value="IolE/XylAMocC-like"/>
</dbReference>
<dbReference type="GO" id="GO:0016853">
    <property type="term" value="F:isomerase activity"/>
    <property type="evidence" value="ECO:0007669"/>
    <property type="project" value="UniProtKB-KW"/>
</dbReference>
<dbReference type="PANTHER" id="PTHR12110">
    <property type="entry name" value="HYDROXYPYRUVATE ISOMERASE"/>
    <property type="match status" value="1"/>
</dbReference>
<dbReference type="PANTHER" id="PTHR12110:SF41">
    <property type="entry name" value="INOSOSE DEHYDRATASE"/>
    <property type="match status" value="1"/>
</dbReference>
<feature type="domain" description="Xylose isomerase-like TIM barrel" evidence="2">
    <location>
        <begin position="27"/>
        <end position="209"/>
    </location>
</feature>
<evidence type="ECO:0000256" key="1">
    <source>
        <dbReference type="ARBA" id="ARBA00023277"/>
    </source>
</evidence>
<comment type="caution">
    <text evidence="3">The sequence shown here is derived from an EMBL/GenBank/DDBJ whole genome shotgun (WGS) entry which is preliminary data.</text>
</comment>
<organism evidence="3 4">
    <name type="scientific">Mycetocola lacteus</name>
    <dbReference type="NCBI Taxonomy" id="76637"/>
    <lineage>
        <taxon>Bacteria</taxon>
        <taxon>Bacillati</taxon>
        <taxon>Actinomycetota</taxon>
        <taxon>Actinomycetes</taxon>
        <taxon>Micrococcales</taxon>
        <taxon>Microbacteriaceae</taxon>
        <taxon>Mycetocola</taxon>
    </lineage>
</organism>
<dbReference type="Gene3D" id="3.20.20.150">
    <property type="entry name" value="Divalent-metal-dependent TIM barrel enzymes"/>
    <property type="match status" value="1"/>
</dbReference>